<comment type="caution">
    <text evidence="2">The sequence shown here is derived from an EMBL/GenBank/DDBJ whole genome shotgun (WGS) entry which is preliminary data.</text>
</comment>
<dbReference type="AlphaFoldDB" id="A0A1D1VJA1"/>
<feature type="chain" id="PRO_5008898485" evidence="1">
    <location>
        <begin position="21"/>
        <end position="307"/>
    </location>
</feature>
<organism evidence="2 3">
    <name type="scientific">Ramazzottius varieornatus</name>
    <name type="common">Water bear</name>
    <name type="synonym">Tardigrade</name>
    <dbReference type="NCBI Taxonomy" id="947166"/>
    <lineage>
        <taxon>Eukaryota</taxon>
        <taxon>Metazoa</taxon>
        <taxon>Ecdysozoa</taxon>
        <taxon>Tardigrada</taxon>
        <taxon>Eutardigrada</taxon>
        <taxon>Parachela</taxon>
        <taxon>Hypsibioidea</taxon>
        <taxon>Ramazzottiidae</taxon>
        <taxon>Ramazzottius</taxon>
    </lineage>
</organism>
<feature type="signal peptide" evidence="1">
    <location>
        <begin position="1"/>
        <end position="20"/>
    </location>
</feature>
<protein>
    <submittedName>
        <fullName evidence="2">Uncharacterized protein</fullName>
    </submittedName>
</protein>
<proteinExistence type="predicted"/>
<evidence type="ECO:0000313" key="3">
    <source>
        <dbReference type="Proteomes" id="UP000186922"/>
    </source>
</evidence>
<sequence length="307" mass="34195">MASLFPRVVAVSTVFAFALAIPQFLIPEDVSPTPAIKPKNLEKAFINALLESTMRNAALMLSPCNLYDQVNSEMEKALQSKGKSKSQMINGPNADRKVTRQMVLHQALPAIRDGISLVHTAFILKNTTSMTIFEDQNVGGVFNDTVLANYTQFYVHAGNEYLTQVLFIGMVKTDVYEIQSPDAKSILSWESLAAHGLTFHPRQFGELTRLLPGEFEAVMKKRSSMADMLKDQGTYFQDDEEYLSDILTVSFNGPENERDMAEMMSKSAKVFAQKMSGKTGDKDDYENTCAKIKEENDLVLALAGFIF</sequence>
<dbReference type="OrthoDB" id="10062698at2759"/>
<dbReference type="EMBL" id="BDGG01000006">
    <property type="protein sequence ID" value="GAV01011.1"/>
    <property type="molecule type" value="Genomic_DNA"/>
</dbReference>
<accession>A0A1D1VJA1</accession>
<name>A0A1D1VJA1_RAMVA</name>
<evidence type="ECO:0000313" key="2">
    <source>
        <dbReference type="EMBL" id="GAV01011.1"/>
    </source>
</evidence>
<keyword evidence="1" id="KW-0732">Signal</keyword>
<evidence type="ECO:0000256" key="1">
    <source>
        <dbReference type="SAM" id="SignalP"/>
    </source>
</evidence>
<gene>
    <name evidence="2" type="primary">RvY_11789-1</name>
    <name evidence="2" type="synonym">RvY_11789.1</name>
    <name evidence="2" type="ORF">RvY_11789</name>
</gene>
<keyword evidence="3" id="KW-1185">Reference proteome</keyword>
<reference evidence="2 3" key="1">
    <citation type="journal article" date="2016" name="Nat. Commun.">
        <title>Extremotolerant tardigrade genome and improved radiotolerance of human cultured cells by tardigrade-unique protein.</title>
        <authorList>
            <person name="Hashimoto T."/>
            <person name="Horikawa D.D."/>
            <person name="Saito Y."/>
            <person name="Kuwahara H."/>
            <person name="Kozuka-Hata H."/>
            <person name="Shin-I T."/>
            <person name="Minakuchi Y."/>
            <person name="Ohishi K."/>
            <person name="Motoyama A."/>
            <person name="Aizu T."/>
            <person name="Enomoto A."/>
            <person name="Kondo K."/>
            <person name="Tanaka S."/>
            <person name="Hara Y."/>
            <person name="Koshikawa S."/>
            <person name="Sagara H."/>
            <person name="Miura T."/>
            <person name="Yokobori S."/>
            <person name="Miyagawa K."/>
            <person name="Suzuki Y."/>
            <person name="Kubo T."/>
            <person name="Oyama M."/>
            <person name="Kohara Y."/>
            <person name="Fujiyama A."/>
            <person name="Arakawa K."/>
            <person name="Katayama T."/>
            <person name="Toyoda A."/>
            <person name="Kunieda T."/>
        </authorList>
    </citation>
    <scope>NUCLEOTIDE SEQUENCE [LARGE SCALE GENOMIC DNA]</scope>
    <source>
        <strain evidence="2 3">YOKOZUNA-1</strain>
    </source>
</reference>
<dbReference type="Proteomes" id="UP000186922">
    <property type="component" value="Unassembled WGS sequence"/>
</dbReference>